<accession>A0A3F2S021</accession>
<dbReference type="EMBL" id="MBDO02000021">
    <property type="protein sequence ID" value="RLN67640.1"/>
    <property type="molecule type" value="Genomic_DNA"/>
</dbReference>
<dbReference type="Pfam" id="PF07989">
    <property type="entry name" value="Cnn_1N"/>
    <property type="match status" value="1"/>
</dbReference>
<evidence type="ECO:0000256" key="2">
    <source>
        <dbReference type="ARBA" id="ARBA00022490"/>
    </source>
</evidence>
<evidence type="ECO:0000313" key="6">
    <source>
        <dbReference type="EMBL" id="RLN67640.1"/>
    </source>
</evidence>
<keyword evidence="3" id="KW-0175">Coiled coil</keyword>
<protein>
    <recommendedName>
        <fullName evidence="5">Centrosomin N-terminal motif 1 domain-containing protein</fullName>
    </recommendedName>
</protein>
<feature type="region of interest" description="Disordered" evidence="4">
    <location>
        <begin position="1038"/>
        <end position="1077"/>
    </location>
</feature>
<feature type="domain" description="Centrosomin N-terminal motif 1" evidence="5">
    <location>
        <begin position="30"/>
        <end position="104"/>
    </location>
</feature>
<dbReference type="AlphaFoldDB" id="A0A3F2S021"/>
<sequence length="1109" mass="129931">MQTPRCDRDGDDGGGMSATPTPTRDNSTLLREQEAERERLRMDNFNQALRINFLEERLLRVKQGTDFSGEDLESELVQLRISLEERDHELRQRNFSMIRATEAIDLLTAQLHEAQAAAARARDEAQREAEAQVQQHLQHRGGVDAETAERWRLELETAAQKEQQSGKKIQELEEEIKRQREAAEALNLQMKEMQELRTREQTEMELRLQRDQQSLQQLEMNNVKLLTEAEHWKVVAKQREEQLTALQLQVEAMRQEKQKLDARSQAKLKSMEEQVKHQMEQLQRESENYRTEHTRLLTDCEKARFEKERVAMENESIKQERARLQAEMERMAKEMQQIAGDAKRAQLQNAKFSATCEEQNKSLDTFKSERESAMDTIHQLESEVHQSRKQVAEYDISIKTLESQLQYAEAEAKRMKEQCDLAESRCQQTSNERLLVLEKDRQAIEEDNRRLRAELAGFQQDLEAMERKFQESEERFSNEAANAQEQRHHLSAYEEELQQRSAKTREYQTQLTAFEDELARRNARVQELEQQVARTQEYQTQLAACEDELARRAANVLELEQRVEKAQEYQMQFAVSEDELAHRGTRVLELEQQVAKSNEHQTQLAACEDELARQSVRVQDLERQLAGAISASSSTNTTVRHQQMEQQNQFATEKSEIQRQLEDERQRCVEMKKTEVEGLQNRWKQQASLMSSKLDRLATQLRASQAKLEVLQRSSFHAKDTKHSLDKTWSVRYEELRMEKEHERRELEEEILYFQSKMEEALAEAKRNMEALTRERQSSREKSHRGYDDLKESNRLLYEEVQERRRSAEHARKQYMQSVRENKELLKAIEVYKDGIASRNKEIENYQAKIMKFSQQLQQRVSLGEVKQTLLEQLEQTQYMISETYKRWEDSPIVRGPGGVSSGHEGYEAAIVQLDEYVGRLQLVSERWGEFMTHSQELQRRYSEAWISASSRGFDRSKEQPRWVDDVERKCTRLLTEAVRVSEAMRDVVDNIASVLQRERDEKKRLEKERAFGVDNNASVKQREGRSKWLSNSDFFDERCEPPRSRSARQPQFDSPVKSRAQNGAGPSMKASTIARRSANELYRSSLSSLGRVGMKVQDLEKEIRNAHD</sequence>
<dbReference type="Proteomes" id="UP000277300">
    <property type="component" value="Unassembled WGS sequence"/>
</dbReference>
<reference evidence="6 7" key="1">
    <citation type="submission" date="2018-07" db="EMBL/GenBank/DDBJ databases">
        <title>Genome sequencing of oomycete isolates from Chile give support for New Zealand origin for Phytophthora kernoviae and make available the first Nothophytophthora sp. genome.</title>
        <authorList>
            <person name="Studholme D.J."/>
            <person name="Sanfuentes E."/>
            <person name="Panda P."/>
            <person name="Hill R."/>
            <person name="Sambles C."/>
            <person name="Grant M."/>
            <person name="Williams N.M."/>
            <person name="Mcdougal R.L."/>
        </authorList>
    </citation>
    <scope>NUCLEOTIDE SEQUENCE [LARGE SCALE GENOMIC DNA]</scope>
    <source>
        <strain evidence="6">Chile6</strain>
    </source>
</reference>
<evidence type="ECO:0000313" key="7">
    <source>
        <dbReference type="Proteomes" id="UP000277300"/>
    </source>
</evidence>
<dbReference type="GO" id="GO:0005737">
    <property type="term" value="C:cytoplasm"/>
    <property type="evidence" value="ECO:0007669"/>
    <property type="project" value="UniProtKB-SubCell"/>
</dbReference>
<dbReference type="GO" id="GO:0005815">
    <property type="term" value="C:microtubule organizing center"/>
    <property type="evidence" value="ECO:0007669"/>
    <property type="project" value="InterPro"/>
</dbReference>
<feature type="coiled-coil region" evidence="3">
    <location>
        <begin position="590"/>
        <end position="856"/>
    </location>
</feature>
<name>A0A3F2S021_9STRA</name>
<organism evidence="6 7">
    <name type="scientific">Phytophthora kernoviae</name>
    <dbReference type="NCBI Taxonomy" id="325452"/>
    <lineage>
        <taxon>Eukaryota</taxon>
        <taxon>Sar</taxon>
        <taxon>Stramenopiles</taxon>
        <taxon>Oomycota</taxon>
        <taxon>Peronosporomycetes</taxon>
        <taxon>Peronosporales</taxon>
        <taxon>Peronosporaceae</taxon>
        <taxon>Phytophthora</taxon>
    </lineage>
</organism>
<gene>
    <name evidence="6" type="ORF">BBP00_00001513</name>
</gene>
<feature type="region of interest" description="Disordered" evidence="4">
    <location>
        <begin position="1"/>
        <end position="29"/>
    </location>
</feature>
<dbReference type="OrthoDB" id="165879at2759"/>
<proteinExistence type="predicted"/>
<evidence type="ECO:0000256" key="4">
    <source>
        <dbReference type="SAM" id="MobiDB-lite"/>
    </source>
</evidence>
<comment type="subcellular location">
    <subcellularLocation>
        <location evidence="1">Cytoplasm</location>
    </subcellularLocation>
</comment>
<evidence type="ECO:0000256" key="3">
    <source>
        <dbReference type="SAM" id="Coils"/>
    </source>
</evidence>
<feature type="coiled-coil region" evidence="3">
    <location>
        <begin position="155"/>
        <end position="562"/>
    </location>
</feature>
<keyword evidence="2" id="KW-0963">Cytoplasm</keyword>
<feature type="compositionally biased region" description="Polar residues" evidence="4">
    <location>
        <begin position="18"/>
        <end position="28"/>
    </location>
</feature>
<comment type="caution">
    <text evidence="6">The sequence shown here is derived from an EMBL/GenBank/DDBJ whole genome shotgun (WGS) entry which is preliminary data.</text>
</comment>
<evidence type="ECO:0000256" key="1">
    <source>
        <dbReference type="ARBA" id="ARBA00004496"/>
    </source>
</evidence>
<feature type="coiled-coil region" evidence="3">
    <location>
        <begin position="989"/>
        <end position="1016"/>
    </location>
</feature>
<evidence type="ECO:0000259" key="5">
    <source>
        <dbReference type="Pfam" id="PF07989"/>
    </source>
</evidence>
<dbReference type="InterPro" id="IPR012943">
    <property type="entry name" value="Cnn_1N"/>
</dbReference>
<feature type="coiled-coil region" evidence="3">
    <location>
        <begin position="97"/>
        <end position="131"/>
    </location>
</feature>